<dbReference type="Gene3D" id="3.30.390.30">
    <property type="match status" value="1"/>
</dbReference>
<gene>
    <name evidence="7" type="ORF">SAMN02746065_11771</name>
</gene>
<dbReference type="SUPFAM" id="SSF51905">
    <property type="entry name" value="FAD/NAD(P)-binding domain"/>
    <property type="match status" value="2"/>
</dbReference>
<evidence type="ECO:0000256" key="4">
    <source>
        <dbReference type="ARBA" id="ARBA00022827"/>
    </source>
</evidence>
<evidence type="ECO:0000256" key="2">
    <source>
        <dbReference type="ARBA" id="ARBA00006442"/>
    </source>
</evidence>
<dbReference type="PRINTS" id="PR00368">
    <property type="entry name" value="FADPNR"/>
</dbReference>
<evidence type="ECO:0000256" key="3">
    <source>
        <dbReference type="ARBA" id="ARBA00022630"/>
    </source>
</evidence>
<evidence type="ECO:0000313" key="8">
    <source>
        <dbReference type="Proteomes" id="UP000192418"/>
    </source>
</evidence>
<dbReference type="InterPro" id="IPR023753">
    <property type="entry name" value="FAD/NAD-binding_dom"/>
</dbReference>
<dbReference type="RefSeq" id="WP_084070244.1">
    <property type="nucleotide sequence ID" value="NZ_FWXY01000017.1"/>
</dbReference>
<dbReference type="Pfam" id="PF07992">
    <property type="entry name" value="Pyr_redox_2"/>
    <property type="match status" value="1"/>
</dbReference>
<name>A0A1W2DH92_9BACT</name>
<feature type="domain" description="FAD/NAD(P)-binding" evidence="5">
    <location>
        <begin position="3"/>
        <end position="293"/>
    </location>
</feature>
<dbReference type="InterPro" id="IPR016156">
    <property type="entry name" value="FAD/NAD-linked_Rdtase_dimer_sf"/>
</dbReference>
<dbReference type="Pfam" id="PF18267">
    <property type="entry name" value="Rubredoxin_C"/>
    <property type="match status" value="1"/>
</dbReference>
<dbReference type="InterPro" id="IPR050260">
    <property type="entry name" value="FAD-bd_OxRdtase"/>
</dbReference>
<proteinExistence type="inferred from homology"/>
<sequence>MTSHLIIGNGAAGTTAAEQIRKHDPHAEITMITKESLPLYSRIRIPEFLSGKIQEQALIIKDLPWHEQRNINLITETIVSQINYKNKTAVSQEGTTFSYDTLLLATGSNSFIPPVKGSDKKGVFTLRTAADARALAAIDTNEKEMVLIGGGLLGLEAAAAMVSKGKRVTVVEFFDRLLPRQLDNEGAKRLQVLLENMGFAFRLGEITREICGKDRVEGVTLKSGETLKAHAVLFSAGVRSEMSLVADSGIETDRGIVVNEQMETSLTGVYAAGDVAQFDDINFCIWPEAVEQGRVAGINMAGGQATFKNIPPSNVLKVAGIALASAGNIDVEGKMHSDIVATDTTYEKIVKNDDGTIIGCIMLGDTTSFNKILKQIKGDQ</sequence>
<dbReference type="Gene3D" id="3.50.50.60">
    <property type="entry name" value="FAD/NAD(P)-binding domain"/>
    <property type="match status" value="2"/>
</dbReference>
<keyword evidence="4" id="KW-0274">FAD</keyword>
<keyword evidence="8" id="KW-1185">Reference proteome</keyword>
<dbReference type="PANTHER" id="PTHR43429">
    <property type="entry name" value="PYRIDINE NUCLEOTIDE-DISULFIDE OXIDOREDUCTASE DOMAIN-CONTAINING"/>
    <property type="match status" value="1"/>
</dbReference>
<dbReference type="GO" id="GO:0016491">
    <property type="term" value="F:oxidoreductase activity"/>
    <property type="evidence" value="ECO:0007669"/>
    <property type="project" value="InterPro"/>
</dbReference>
<evidence type="ECO:0000259" key="5">
    <source>
        <dbReference type="Pfam" id="PF07992"/>
    </source>
</evidence>
<comment type="similarity">
    <text evidence="2">Belongs to the FAD-dependent oxidoreductase family.</text>
</comment>
<dbReference type="InterPro" id="IPR036188">
    <property type="entry name" value="FAD/NAD-bd_sf"/>
</dbReference>
<dbReference type="OrthoDB" id="9768666at2"/>
<keyword evidence="3" id="KW-0285">Flavoprotein</keyword>
<dbReference type="PANTHER" id="PTHR43429:SF3">
    <property type="entry name" value="NITRITE REDUCTASE [NAD(P)H]"/>
    <property type="match status" value="1"/>
</dbReference>
<accession>A0A1W2DH92</accession>
<evidence type="ECO:0000256" key="1">
    <source>
        <dbReference type="ARBA" id="ARBA00001974"/>
    </source>
</evidence>
<dbReference type="EMBL" id="FWXY01000017">
    <property type="protein sequence ID" value="SMC96336.1"/>
    <property type="molecule type" value="Genomic_DNA"/>
</dbReference>
<comment type="cofactor">
    <cofactor evidence="1">
        <name>FAD</name>
        <dbReference type="ChEBI" id="CHEBI:57692"/>
    </cofactor>
</comment>
<evidence type="ECO:0000259" key="6">
    <source>
        <dbReference type="Pfam" id="PF18267"/>
    </source>
</evidence>
<dbReference type="STRING" id="1121400.SAMN02746065_11771"/>
<dbReference type="AlphaFoldDB" id="A0A1W2DH92"/>
<dbReference type="Proteomes" id="UP000192418">
    <property type="component" value="Unassembled WGS sequence"/>
</dbReference>
<protein>
    <submittedName>
        <fullName evidence="7">Nitrite reductase (NADH) large subunit</fullName>
    </submittedName>
</protein>
<feature type="domain" description="NADH-rubredoxin oxidoreductase C-terminal" evidence="6">
    <location>
        <begin position="312"/>
        <end position="377"/>
    </location>
</feature>
<reference evidence="7 8" key="1">
    <citation type="submission" date="2017-04" db="EMBL/GenBank/DDBJ databases">
        <authorList>
            <person name="Afonso C.L."/>
            <person name="Miller P.J."/>
            <person name="Scott M.A."/>
            <person name="Spackman E."/>
            <person name="Goraichik I."/>
            <person name="Dimitrov K.M."/>
            <person name="Suarez D.L."/>
            <person name="Swayne D.E."/>
        </authorList>
    </citation>
    <scope>NUCLEOTIDE SEQUENCE [LARGE SCALE GENOMIC DNA]</scope>
    <source>
        <strain evidence="7 8">DSM 3385</strain>
    </source>
</reference>
<dbReference type="InterPro" id="IPR041575">
    <property type="entry name" value="Rubredoxin_C"/>
</dbReference>
<dbReference type="PRINTS" id="PR00469">
    <property type="entry name" value="PNDRDTASEII"/>
</dbReference>
<evidence type="ECO:0000313" key="7">
    <source>
        <dbReference type="EMBL" id="SMC96336.1"/>
    </source>
</evidence>
<organism evidence="7 8">
    <name type="scientific">Desulfocicer vacuolatum DSM 3385</name>
    <dbReference type="NCBI Taxonomy" id="1121400"/>
    <lineage>
        <taxon>Bacteria</taxon>
        <taxon>Pseudomonadati</taxon>
        <taxon>Thermodesulfobacteriota</taxon>
        <taxon>Desulfobacteria</taxon>
        <taxon>Desulfobacterales</taxon>
        <taxon>Desulfobacteraceae</taxon>
        <taxon>Desulfocicer</taxon>
    </lineage>
</organism>